<reference evidence="2" key="1">
    <citation type="journal article" date="2023" name="G3 (Bethesda)">
        <title>A reference genome for the long-term kleptoplast-retaining sea slug Elysia crispata morphotype clarki.</title>
        <authorList>
            <person name="Eastman K.E."/>
            <person name="Pendleton A.L."/>
            <person name="Shaikh M.A."/>
            <person name="Suttiyut T."/>
            <person name="Ogas R."/>
            <person name="Tomko P."/>
            <person name="Gavelis G."/>
            <person name="Widhalm J.R."/>
            <person name="Wisecaver J.H."/>
        </authorList>
    </citation>
    <scope>NUCLEOTIDE SEQUENCE</scope>
    <source>
        <strain evidence="2">ECLA1</strain>
    </source>
</reference>
<protein>
    <submittedName>
        <fullName evidence="2">Uncharacterized protein</fullName>
    </submittedName>
</protein>
<comment type="caution">
    <text evidence="2">The sequence shown here is derived from an EMBL/GenBank/DDBJ whole genome shotgun (WGS) entry which is preliminary data.</text>
</comment>
<dbReference type="AlphaFoldDB" id="A0AAE1A1A3"/>
<feature type="compositionally biased region" description="Polar residues" evidence="1">
    <location>
        <begin position="142"/>
        <end position="162"/>
    </location>
</feature>
<proteinExistence type="predicted"/>
<name>A0AAE1A1A3_9GAST</name>
<organism evidence="2 3">
    <name type="scientific">Elysia crispata</name>
    <name type="common">lettuce slug</name>
    <dbReference type="NCBI Taxonomy" id="231223"/>
    <lineage>
        <taxon>Eukaryota</taxon>
        <taxon>Metazoa</taxon>
        <taxon>Spiralia</taxon>
        <taxon>Lophotrochozoa</taxon>
        <taxon>Mollusca</taxon>
        <taxon>Gastropoda</taxon>
        <taxon>Heterobranchia</taxon>
        <taxon>Euthyneura</taxon>
        <taxon>Panpulmonata</taxon>
        <taxon>Sacoglossa</taxon>
        <taxon>Placobranchoidea</taxon>
        <taxon>Plakobranchidae</taxon>
        <taxon>Elysia</taxon>
    </lineage>
</organism>
<sequence length="162" mass="18149">MVAGDLEASSSPFTMHDTATTLSISLYYLQKLKLPQHHLVYRDWMRPKAIARSGGGEEGRRVGAKVQKALWIKPVHSDDDTICSRRLDQTMNELDFKVSHTPLMMSEVWALSDTVGVFLNSSDNITDLNTRESIHNMKKFSGRTQKAQQTQSGDSDAVHSTI</sequence>
<dbReference type="EMBL" id="JAWDGP010002824">
    <property type="protein sequence ID" value="KAK3779468.1"/>
    <property type="molecule type" value="Genomic_DNA"/>
</dbReference>
<accession>A0AAE1A1A3</accession>
<gene>
    <name evidence="2" type="ORF">RRG08_045214</name>
</gene>
<evidence type="ECO:0000256" key="1">
    <source>
        <dbReference type="SAM" id="MobiDB-lite"/>
    </source>
</evidence>
<evidence type="ECO:0000313" key="2">
    <source>
        <dbReference type="EMBL" id="KAK3779468.1"/>
    </source>
</evidence>
<feature type="region of interest" description="Disordered" evidence="1">
    <location>
        <begin position="138"/>
        <end position="162"/>
    </location>
</feature>
<keyword evidence="3" id="KW-1185">Reference proteome</keyword>
<dbReference type="Proteomes" id="UP001283361">
    <property type="component" value="Unassembled WGS sequence"/>
</dbReference>
<evidence type="ECO:0000313" key="3">
    <source>
        <dbReference type="Proteomes" id="UP001283361"/>
    </source>
</evidence>